<accession>A0A4R5VMK7</accession>
<feature type="transmembrane region" description="Helical" evidence="8">
    <location>
        <begin position="139"/>
        <end position="160"/>
    </location>
</feature>
<feature type="transmembrane region" description="Helical" evidence="8">
    <location>
        <begin position="180"/>
        <end position="202"/>
    </location>
</feature>
<keyword evidence="12" id="KW-1185">Reference proteome</keyword>
<dbReference type="AlphaFoldDB" id="A0A4R5VMK7"/>
<dbReference type="Pfam" id="PF03845">
    <property type="entry name" value="Spore_permease"/>
    <property type="match status" value="1"/>
</dbReference>
<keyword evidence="4" id="KW-0309">Germination</keyword>
<comment type="caution">
    <text evidence="10">The sequence shown here is derived from an EMBL/GenBank/DDBJ whole genome shotgun (WGS) entry which is preliminary data.</text>
</comment>
<dbReference type="EMBL" id="JAVGVR010000001">
    <property type="protein sequence ID" value="MDQ6598226.1"/>
    <property type="molecule type" value="Genomic_DNA"/>
</dbReference>
<dbReference type="NCBIfam" id="TIGR00912">
    <property type="entry name" value="2A0309"/>
    <property type="match status" value="1"/>
</dbReference>
<name>A0A4R5VMK7_9BACI</name>
<feature type="transmembrane region" description="Helical" evidence="8">
    <location>
        <begin position="39"/>
        <end position="61"/>
    </location>
</feature>
<evidence type="ECO:0000256" key="4">
    <source>
        <dbReference type="ARBA" id="ARBA00022544"/>
    </source>
</evidence>
<protein>
    <submittedName>
        <fullName evidence="9">Endospore germination permease</fullName>
    </submittedName>
</protein>
<reference evidence="10 11" key="1">
    <citation type="submission" date="2019-03" db="EMBL/GenBank/DDBJ databases">
        <title>Bacillus niacini sp. nov. a Nicotinate-Metabolizing Mesophile Isolated from Soil.</title>
        <authorList>
            <person name="Zhang G."/>
        </authorList>
    </citation>
    <scope>NUCLEOTIDE SEQUENCE [LARGE SCALE GENOMIC DNA]</scope>
    <source>
        <strain evidence="10 11">WN066</strain>
    </source>
</reference>
<reference evidence="9" key="2">
    <citation type="submission" date="2023-08" db="EMBL/GenBank/DDBJ databases">
        <title>Nitrogen cycling bacteria in agricultural field soils.</title>
        <authorList>
            <person name="Jang J."/>
        </authorList>
    </citation>
    <scope>NUCLEOTIDE SEQUENCE</scope>
    <source>
        <strain evidence="9">PS3-36</strain>
    </source>
</reference>
<dbReference type="RefSeq" id="WP_133337000.1">
    <property type="nucleotide sequence ID" value="NZ_JAVGVR010000001.1"/>
</dbReference>
<evidence type="ECO:0000256" key="2">
    <source>
        <dbReference type="ARBA" id="ARBA00007998"/>
    </source>
</evidence>
<dbReference type="PANTHER" id="PTHR34975">
    <property type="entry name" value="SPORE GERMINATION PROTEIN A2"/>
    <property type="match status" value="1"/>
</dbReference>
<evidence type="ECO:0000256" key="6">
    <source>
        <dbReference type="ARBA" id="ARBA00022989"/>
    </source>
</evidence>
<feature type="transmembrane region" description="Helical" evidence="8">
    <location>
        <begin position="12"/>
        <end position="33"/>
    </location>
</feature>
<feature type="transmembrane region" description="Helical" evidence="8">
    <location>
        <begin position="115"/>
        <end position="132"/>
    </location>
</feature>
<evidence type="ECO:0000256" key="1">
    <source>
        <dbReference type="ARBA" id="ARBA00004141"/>
    </source>
</evidence>
<feature type="transmembrane region" description="Helical" evidence="8">
    <location>
        <begin position="299"/>
        <end position="316"/>
    </location>
</feature>
<evidence type="ECO:0000313" key="9">
    <source>
        <dbReference type="EMBL" id="MDQ6598226.1"/>
    </source>
</evidence>
<gene>
    <name evidence="10" type="ORF">E2K98_19395</name>
    <name evidence="9" type="ORF">RCG21_18000</name>
</gene>
<feature type="transmembrane region" description="Helical" evidence="8">
    <location>
        <begin position="328"/>
        <end position="347"/>
    </location>
</feature>
<evidence type="ECO:0000256" key="5">
    <source>
        <dbReference type="ARBA" id="ARBA00022692"/>
    </source>
</evidence>
<evidence type="ECO:0000256" key="3">
    <source>
        <dbReference type="ARBA" id="ARBA00022448"/>
    </source>
</evidence>
<keyword evidence="3" id="KW-0813">Transport</keyword>
<dbReference type="InterPro" id="IPR004761">
    <property type="entry name" value="Spore_GerAB"/>
</dbReference>
<evidence type="ECO:0000313" key="11">
    <source>
        <dbReference type="Proteomes" id="UP000295132"/>
    </source>
</evidence>
<dbReference type="Proteomes" id="UP001178888">
    <property type="component" value="Unassembled WGS sequence"/>
</dbReference>
<proteinExistence type="inferred from homology"/>
<dbReference type="PANTHER" id="PTHR34975:SF2">
    <property type="entry name" value="SPORE GERMINATION PROTEIN A2"/>
    <property type="match status" value="1"/>
</dbReference>
<comment type="similarity">
    <text evidence="2">Belongs to the amino acid-polyamine-organocation (APC) superfamily. Spore germination protein (SGP) (TC 2.A.3.9) family.</text>
</comment>
<dbReference type="EMBL" id="SMYO01000009">
    <property type="protein sequence ID" value="TDK59396.1"/>
    <property type="molecule type" value="Genomic_DNA"/>
</dbReference>
<comment type="subcellular location">
    <subcellularLocation>
        <location evidence="1">Membrane</location>
        <topology evidence="1">Multi-pass membrane protein</topology>
    </subcellularLocation>
</comment>
<feature type="transmembrane region" description="Helical" evidence="8">
    <location>
        <begin position="82"/>
        <end position="103"/>
    </location>
</feature>
<dbReference type="GO" id="GO:0016020">
    <property type="term" value="C:membrane"/>
    <property type="evidence" value="ECO:0007669"/>
    <property type="project" value="UniProtKB-SubCell"/>
</dbReference>
<evidence type="ECO:0000313" key="10">
    <source>
        <dbReference type="EMBL" id="TDK59396.1"/>
    </source>
</evidence>
<organism evidence="10 11">
    <name type="scientific">Bacillus salipaludis</name>
    <dbReference type="NCBI Taxonomy" id="2547811"/>
    <lineage>
        <taxon>Bacteria</taxon>
        <taxon>Bacillati</taxon>
        <taxon>Bacillota</taxon>
        <taxon>Bacilli</taxon>
        <taxon>Bacillales</taxon>
        <taxon>Bacillaceae</taxon>
        <taxon>Bacillus</taxon>
    </lineage>
</organism>
<keyword evidence="6 8" id="KW-1133">Transmembrane helix</keyword>
<evidence type="ECO:0000256" key="8">
    <source>
        <dbReference type="SAM" id="Phobius"/>
    </source>
</evidence>
<evidence type="ECO:0000256" key="7">
    <source>
        <dbReference type="ARBA" id="ARBA00023136"/>
    </source>
</evidence>
<sequence length="355" mass="40958">MIQKVIHSTHIYILLFMSTGFMVHVLLHPVILTSSKRDSWLSVIASVVPLILWTAMIYYLNKKFEQKNMFSLLISLHPLISYPIRILFGLYFFLTAFITFKYTGFWAKTNYAFDIPGFIVVVPFASLCYYASLKGIRTIGSLSIFLLPLVLMFGFLVGIGNIKNKDYSMLFPVFEHGNQGFFFGIMYTCASSFEIIYFLFITPYIKDRIKIKPMIFVSIGIFFLTLGPLVGAIAEFGAEEAEKLKVPAYEQWKLLTLGVHITRLDFLSIFQWFSGAFIRISLSMFIVNQLLDHYQKKKWILPVLYTLLIVSVLIPWDFSSFFSHLYSVYFPASLVFLFFAFGLLFFLSRIKGDAL</sequence>
<dbReference type="GO" id="GO:0009847">
    <property type="term" value="P:spore germination"/>
    <property type="evidence" value="ECO:0007669"/>
    <property type="project" value="InterPro"/>
</dbReference>
<feature type="transmembrane region" description="Helical" evidence="8">
    <location>
        <begin position="214"/>
        <end position="234"/>
    </location>
</feature>
<feature type="transmembrane region" description="Helical" evidence="8">
    <location>
        <begin position="269"/>
        <end position="287"/>
    </location>
</feature>
<keyword evidence="7 8" id="KW-0472">Membrane</keyword>
<dbReference type="Proteomes" id="UP000295132">
    <property type="component" value="Unassembled WGS sequence"/>
</dbReference>
<keyword evidence="5 8" id="KW-0812">Transmembrane</keyword>
<evidence type="ECO:0000313" key="12">
    <source>
        <dbReference type="Proteomes" id="UP001178888"/>
    </source>
</evidence>